<proteinExistence type="predicted"/>
<feature type="region of interest" description="Disordered" evidence="1">
    <location>
        <begin position="197"/>
        <end position="273"/>
    </location>
</feature>
<feature type="compositionally biased region" description="Pro residues" evidence="1">
    <location>
        <begin position="264"/>
        <end position="273"/>
    </location>
</feature>
<dbReference type="EMBL" id="JACGWO010000008">
    <property type="protein sequence ID" value="KAK4421506.1"/>
    <property type="molecule type" value="Genomic_DNA"/>
</dbReference>
<keyword evidence="3" id="KW-1185">Reference proteome</keyword>
<sequence>MRGAKCRSAHGGAMEARDLGGNDGRQHARWRLSVEIGGGWAGLGRTVGKEAALVVAADPPHGRIEITRRRRGLCRALRVDMEKWRIETACEQKGNEALAEPRVKAASCVFAAAFRPANGSNLPRHRDPVKRKSLNSGEDSLHSFVDRRTPLSKPATAAATQASSKFCYSPNLCRLHHYNRRKKPHLKRRRLDLSALEASPPFEAPPLRSVRPRSAAHIRPPSKRRCPDLPNLEAPPPRSSHPRSAAARSARPRSAVARSAALKAPPPRFVEPN</sequence>
<reference evidence="2" key="1">
    <citation type="submission" date="2020-06" db="EMBL/GenBank/DDBJ databases">
        <authorList>
            <person name="Li T."/>
            <person name="Hu X."/>
            <person name="Zhang T."/>
            <person name="Song X."/>
            <person name="Zhang H."/>
            <person name="Dai N."/>
            <person name="Sheng W."/>
            <person name="Hou X."/>
            <person name="Wei L."/>
        </authorList>
    </citation>
    <scope>NUCLEOTIDE SEQUENCE</scope>
    <source>
        <strain evidence="2">3651</strain>
        <tissue evidence="2">Leaf</tissue>
    </source>
</reference>
<comment type="caution">
    <text evidence="2">The sequence shown here is derived from an EMBL/GenBank/DDBJ whole genome shotgun (WGS) entry which is preliminary data.</text>
</comment>
<name>A0AAE2CGM3_9LAMI</name>
<feature type="compositionally biased region" description="Basic residues" evidence="1">
    <location>
        <begin position="210"/>
        <end position="224"/>
    </location>
</feature>
<gene>
    <name evidence="2" type="ORF">Salat_2101200</name>
</gene>
<accession>A0AAE2CGM3</accession>
<feature type="compositionally biased region" description="Low complexity" evidence="1">
    <location>
        <begin position="242"/>
        <end position="261"/>
    </location>
</feature>
<organism evidence="2 3">
    <name type="scientific">Sesamum alatum</name>
    <dbReference type="NCBI Taxonomy" id="300844"/>
    <lineage>
        <taxon>Eukaryota</taxon>
        <taxon>Viridiplantae</taxon>
        <taxon>Streptophyta</taxon>
        <taxon>Embryophyta</taxon>
        <taxon>Tracheophyta</taxon>
        <taxon>Spermatophyta</taxon>
        <taxon>Magnoliopsida</taxon>
        <taxon>eudicotyledons</taxon>
        <taxon>Gunneridae</taxon>
        <taxon>Pentapetalae</taxon>
        <taxon>asterids</taxon>
        <taxon>lamiids</taxon>
        <taxon>Lamiales</taxon>
        <taxon>Pedaliaceae</taxon>
        <taxon>Sesamum</taxon>
    </lineage>
</organism>
<feature type="region of interest" description="Disordered" evidence="1">
    <location>
        <begin position="121"/>
        <end position="160"/>
    </location>
</feature>
<feature type="compositionally biased region" description="Basic and acidic residues" evidence="1">
    <location>
        <begin position="139"/>
        <end position="149"/>
    </location>
</feature>
<evidence type="ECO:0000313" key="2">
    <source>
        <dbReference type="EMBL" id="KAK4421506.1"/>
    </source>
</evidence>
<dbReference type="AlphaFoldDB" id="A0AAE2CGM3"/>
<evidence type="ECO:0000313" key="3">
    <source>
        <dbReference type="Proteomes" id="UP001293254"/>
    </source>
</evidence>
<reference evidence="2" key="2">
    <citation type="journal article" date="2024" name="Plant">
        <title>Genomic evolution and insights into agronomic trait innovations of Sesamum species.</title>
        <authorList>
            <person name="Miao H."/>
            <person name="Wang L."/>
            <person name="Qu L."/>
            <person name="Liu H."/>
            <person name="Sun Y."/>
            <person name="Le M."/>
            <person name="Wang Q."/>
            <person name="Wei S."/>
            <person name="Zheng Y."/>
            <person name="Lin W."/>
            <person name="Duan Y."/>
            <person name="Cao H."/>
            <person name="Xiong S."/>
            <person name="Wang X."/>
            <person name="Wei L."/>
            <person name="Li C."/>
            <person name="Ma Q."/>
            <person name="Ju M."/>
            <person name="Zhao R."/>
            <person name="Li G."/>
            <person name="Mu C."/>
            <person name="Tian Q."/>
            <person name="Mei H."/>
            <person name="Zhang T."/>
            <person name="Gao T."/>
            <person name="Zhang H."/>
        </authorList>
    </citation>
    <scope>NUCLEOTIDE SEQUENCE</scope>
    <source>
        <strain evidence="2">3651</strain>
    </source>
</reference>
<protein>
    <submittedName>
        <fullName evidence="2">Uncharacterized protein</fullName>
    </submittedName>
</protein>
<evidence type="ECO:0000256" key="1">
    <source>
        <dbReference type="SAM" id="MobiDB-lite"/>
    </source>
</evidence>
<dbReference type="Proteomes" id="UP001293254">
    <property type="component" value="Unassembled WGS sequence"/>
</dbReference>
<feature type="region of interest" description="Disordered" evidence="1">
    <location>
        <begin position="1"/>
        <end position="24"/>
    </location>
</feature>
<feature type="compositionally biased region" description="Basic and acidic residues" evidence="1">
    <location>
        <begin position="15"/>
        <end position="24"/>
    </location>
</feature>